<keyword evidence="4" id="KW-1185">Reference proteome</keyword>
<evidence type="ECO:0000313" key="3">
    <source>
        <dbReference type="EMBL" id="QPK80056.1"/>
    </source>
</evidence>
<keyword evidence="2" id="KW-0732">Signal</keyword>
<gene>
    <name evidence="3" type="ORF">G7Y31_05035</name>
</gene>
<dbReference type="Proteomes" id="UP000594681">
    <property type="component" value="Chromosome"/>
</dbReference>
<sequence length="482" mass="50351">MKTLPITLALLAAAGLITSGCSTAPNSADSSSSAHSSSDEARAPRLSSDLRAEVFTDATRAVLATDPAHLAPAARFAVAEGLPLYENATDVPASLKELVTFGPTPAVGLPEGLKVTAGASSAESTDAPSLQHADITSWQPGGDNTALAGSTVLVAPDTPVGQVAAAQAAGARVLALPVADPRATSESMAAVEAGNVIAVGPGFGSEADFAARVEMVAAGELPGGGGLVFPGRRMVALYGHPSGPALGVMGEQDPQAAVERVRALVEQYQPHSEEPVIPAFEVIATVASASPGPDGDYSNEADPAELQPYVDAIVNAGGYAVLDLQPGRASLLEQAKLYEDLLSHPNVGLALDPEWKIGPDELPMERIGHVEAAEVNEVAQWLAALVREKGLPQKALVLHQFQLQMLRDRSQIDTSAPELAFVLHADGHGPTGVKMETWNVLREGLHPDFFMAWKNFIDEDEPMLDPAATYAVEPRPWFVSYQ</sequence>
<accession>A0A7T0PBD7</accession>
<dbReference type="RefSeq" id="WP_165009199.1">
    <property type="nucleotide sequence ID" value="NZ_CP064954.1"/>
</dbReference>
<feature type="compositionally biased region" description="Basic and acidic residues" evidence="1">
    <location>
        <begin position="37"/>
        <end position="46"/>
    </location>
</feature>
<dbReference type="PROSITE" id="PS51257">
    <property type="entry name" value="PROKAR_LIPOPROTEIN"/>
    <property type="match status" value="1"/>
</dbReference>
<proteinExistence type="predicted"/>
<feature type="region of interest" description="Disordered" evidence="1">
    <location>
        <begin position="24"/>
        <end position="46"/>
    </location>
</feature>
<name>A0A7T0PBD7_9CORY</name>
<evidence type="ECO:0000313" key="4">
    <source>
        <dbReference type="Proteomes" id="UP000594681"/>
    </source>
</evidence>
<organism evidence="3 4">
    <name type="scientific">Corynebacterium lizhenjunii</name>
    <dbReference type="NCBI Taxonomy" id="2709394"/>
    <lineage>
        <taxon>Bacteria</taxon>
        <taxon>Bacillati</taxon>
        <taxon>Actinomycetota</taxon>
        <taxon>Actinomycetes</taxon>
        <taxon>Mycobacteriales</taxon>
        <taxon>Corynebacteriaceae</taxon>
        <taxon>Corynebacterium</taxon>
    </lineage>
</organism>
<feature type="signal peptide" evidence="2">
    <location>
        <begin position="1"/>
        <end position="24"/>
    </location>
</feature>
<dbReference type="EMBL" id="CP064954">
    <property type="protein sequence ID" value="QPK80056.1"/>
    <property type="molecule type" value="Genomic_DNA"/>
</dbReference>
<feature type="compositionally biased region" description="Low complexity" evidence="1">
    <location>
        <begin position="24"/>
        <end position="36"/>
    </location>
</feature>
<reference evidence="3 4" key="1">
    <citation type="submission" date="2020-11" db="EMBL/GenBank/DDBJ databases">
        <title>Corynebacterium sp. ZJ-599.</title>
        <authorList>
            <person name="Zhou J."/>
        </authorList>
    </citation>
    <scope>NUCLEOTIDE SEQUENCE [LARGE SCALE GENOMIC DNA]</scope>
    <source>
        <strain evidence="3 4">ZJ-599</strain>
    </source>
</reference>
<evidence type="ECO:0000256" key="2">
    <source>
        <dbReference type="SAM" id="SignalP"/>
    </source>
</evidence>
<dbReference type="AlphaFoldDB" id="A0A7T0PBD7"/>
<feature type="chain" id="PRO_5039687504" evidence="2">
    <location>
        <begin position="25"/>
        <end position="482"/>
    </location>
</feature>
<protein>
    <submittedName>
        <fullName evidence="3">Cell wall-binding repeat-containing protein</fullName>
    </submittedName>
</protein>
<dbReference type="KEGG" id="cliz:G7Y31_05035"/>
<evidence type="ECO:0000256" key="1">
    <source>
        <dbReference type="SAM" id="MobiDB-lite"/>
    </source>
</evidence>